<evidence type="ECO:0000256" key="1">
    <source>
        <dbReference type="SAM" id="MobiDB-lite"/>
    </source>
</evidence>
<feature type="compositionally biased region" description="Polar residues" evidence="1">
    <location>
        <begin position="201"/>
        <end position="214"/>
    </location>
</feature>
<keyword evidence="3" id="KW-1185">Reference proteome</keyword>
<sequence>MEVLIDVVISQISDCSNEKVATIATTINSNDDCVAFITLSLEKKVRSLRISQDDVVETEYGVCNLEQNLHPLMMLVAVGTKAEKGRAVVLICRRHMTFGRLWDKNPSDNKIIFSNDIKFQFHRTSIRNIIRIRNYFLPVDHRKDFLDFSNSCRQHSQETFDLGRGRRRDFRKRRTTDAFSVKSLVVASSLVNLRGKQVLTVRTSKTSPRNSNGMQLYVGASTGPKPSPDTRTL</sequence>
<feature type="non-terminal residue" evidence="2">
    <location>
        <position position="233"/>
    </location>
</feature>
<organism evidence="2 3">
    <name type="scientific">Vespula maculifrons</name>
    <name type="common">Eastern yellow jacket</name>
    <name type="synonym">Wasp</name>
    <dbReference type="NCBI Taxonomy" id="7453"/>
    <lineage>
        <taxon>Eukaryota</taxon>
        <taxon>Metazoa</taxon>
        <taxon>Ecdysozoa</taxon>
        <taxon>Arthropoda</taxon>
        <taxon>Hexapoda</taxon>
        <taxon>Insecta</taxon>
        <taxon>Pterygota</taxon>
        <taxon>Neoptera</taxon>
        <taxon>Endopterygota</taxon>
        <taxon>Hymenoptera</taxon>
        <taxon>Apocrita</taxon>
        <taxon>Aculeata</taxon>
        <taxon>Vespoidea</taxon>
        <taxon>Vespidae</taxon>
        <taxon>Vespinae</taxon>
        <taxon>Vespula</taxon>
    </lineage>
</organism>
<reference evidence="2 3" key="1">
    <citation type="journal article" date="2024" name="Ann. Entomol. Soc. Am.">
        <title>Genomic analyses of the southern and eastern yellowjacket wasps (Hymenoptera: Vespidae) reveal evolutionary signatures of social life.</title>
        <authorList>
            <person name="Catto M.A."/>
            <person name="Caine P.B."/>
            <person name="Orr S.E."/>
            <person name="Hunt B.G."/>
            <person name="Goodisman M.A.D."/>
        </authorList>
    </citation>
    <scope>NUCLEOTIDE SEQUENCE [LARGE SCALE GENOMIC DNA]</scope>
    <source>
        <strain evidence="2">232</strain>
        <tissue evidence="2">Head and thorax</tissue>
    </source>
</reference>
<name>A0ABD2C0U0_VESMC</name>
<dbReference type="EMBL" id="JAYRBN010000063">
    <property type="protein sequence ID" value="KAL2738654.1"/>
    <property type="molecule type" value="Genomic_DNA"/>
</dbReference>
<proteinExistence type="predicted"/>
<evidence type="ECO:0000313" key="3">
    <source>
        <dbReference type="Proteomes" id="UP001607303"/>
    </source>
</evidence>
<protein>
    <submittedName>
        <fullName evidence="2">Uncharacterized protein</fullName>
    </submittedName>
</protein>
<dbReference type="AlphaFoldDB" id="A0ABD2C0U0"/>
<comment type="caution">
    <text evidence="2">The sequence shown here is derived from an EMBL/GenBank/DDBJ whole genome shotgun (WGS) entry which is preliminary data.</text>
</comment>
<dbReference type="Proteomes" id="UP001607303">
    <property type="component" value="Unassembled WGS sequence"/>
</dbReference>
<evidence type="ECO:0000313" key="2">
    <source>
        <dbReference type="EMBL" id="KAL2738654.1"/>
    </source>
</evidence>
<gene>
    <name evidence="2" type="ORF">V1477_012013</name>
</gene>
<accession>A0ABD2C0U0</accession>
<feature type="region of interest" description="Disordered" evidence="1">
    <location>
        <begin position="201"/>
        <end position="233"/>
    </location>
</feature>